<keyword evidence="1" id="KW-0472">Membrane</keyword>
<dbReference type="Proteomes" id="UP000327157">
    <property type="component" value="Chromosome 3"/>
</dbReference>
<sequence>MVHLPPPLPSSPPIPLFFPPPIANPKFIKDPLSPPKVPNLEYLSWYQQDQLAISYPMSIIFECYFILLLVVLRLMLYGIVFKYIFLRLLLQMKLLLSPLGFIQRLQEDFKGTT</sequence>
<keyword evidence="3" id="KW-1185">Reference proteome</keyword>
<evidence type="ECO:0000313" key="3">
    <source>
        <dbReference type="Proteomes" id="UP000327157"/>
    </source>
</evidence>
<name>A0A5N5GJU1_9ROSA</name>
<evidence type="ECO:0000313" key="2">
    <source>
        <dbReference type="EMBL" id="KAB2615805.1"/>
    </source>
</evidence>
<reference evidence="2 3" key="3">
    <citation type="submission" date="2019-11" db="EMBL/GenBank/DDBJ databases">
        <title>A de novo genome assembly of a pear dwarfing rootstock.</title>
        <authorList>
            <person name="Wang F."/>
            <person name="Wang J."/>
            <person name="Li S."/>
            <person name="Zhang Y."/>
            <person name="Fang M."/>
            <person name="Ma L."/>
            <person name="Zhao Y."/>
            <person name="Jiang S."/>
        </authorList>
    </citation>
    <scope>NUCLEOTIDE SEQUENCE [LARGE SCALE GENOMIC DNA]</scope>
    <source>
        <strain evidence="2">S2</strain>
        <tissue evidence="2">Leaf</tissue>
    </source>
</reference>
<gene>
    <name evidence="2" type="ORF">D8674_022393</name>
</gene>
<reference evidence="3" key="2">
    <citation type="submission" date="2019-10" db="EMBL/GenBank/DDBJ databases">
        <title>A de novo genome assembly of a pear dwarfing rootstock.</title>
        <authorList>
            <person name="Wang F."/>
            <person name="Wang J."/>
            <person name="Li S."/>
            <person name="Zhang Y."/>
            <person name="Fang M."/>
            <person name="Ma L."/>
            <person name="Zhao Y."/>
            <person name="Jiang S."/>
        </authorList>
    </citation>
    <scope>NUCLEOTIDE SEQUENCE [LARGE SCALE GENOMIC DNA]</scope>
</reference>
<comment type="caution">
    <text evidence="2">The sequence shown here is derived from an EMBL/GenBank/DDBJ whole genome shotgun (WGS) entry which is preliminary data.</text>
</comment>
<dbReference type="EMBL" id="SMOL01000402">
    <property type="protein sequence ID" value="KAB2615805.1"/>
    <property type="molecule type" value="Genomic_DNA"/>
</dbReference>
<protein>
    <submittedName>
        <fullName evidence="2">Uncharacterized protein</fullName>
    </submittedName>
</protein>
<keyword evidence="1" id="KW-1133">Transmembrane helix</keyword>
<organism evidence="2 3">
    <name type="scientific">Pyrus ussuriensis x Pyrus communis</name>
    <dbReference type="NCBI Taxonomy" id="2448454"/>
    <lineage>
        <taxon>Eukaryota</taxon>
        <taxon>Viridiplantae</taxon>
        <taxon>Streptophyta</taxon>
        <taxon>Embryophyta</taxon>
        <taxon>Tracheophyta</taxon>
        <taxon>Spermatophyta</taxon>
        <taxon>Magnoliopsida</taxon>
        <taxon>eudicotyledons</taxon>
        <taxon>Gunneridae</taxon>
        <taxon>Pentapetalae</taxon>
        <taxon>rosids</taxon>
        <taxon>fabids</taxon>
        <taxon>Rosales</taxon>
        <taxon>Rosaceae</taxon>
        <taxon>Amygdaloideae</taxon>
        <taxon>Maleae</taxon>
        <taxon>Pyrus</taxon>
    </lineage>
</organism>
<keyword evidence="1" id="KW-0812">Transmembrane</keyword>
<evidence type="ECO:0000256" key="1">
    <source>
        <dbReference type="SAM" id="Phobius"/>
    </source>
</evidence>
<accession>A0A5N5GJU1</accession>
<reference evidence="2 3" key="1">
    <citation type="submission" date="2019-09" db="EMBL/GenBank/DDBJ databases">
        <authorList>
            <person name="Ou C."/>
        </authorList>
    </citation>
    <scope>NUCLEOTIDE SEQUENCE [LARGE SCALE GENOMIC DNA]</scope>
    <source>
        <strain evidence="2">S2</strain>
        <tissue evidence="2">Leaf</tissue>
    </source>
</reference>
<dbReference type="AlphaFoldDB" id="A0A5N5GJU1"/>
<proteinExistence type="predicted"/>
<feature type="transmembrane region" description="Helical" evidence="1">
    <location>
        <begin position="64"/>
        <end position="85"/>
    </location>
</feature>